<dbReference type="InterPro" id="IPR025032">
    <property type="entry name" value="DUF3949"/>
</dbReference>
<name>A0A3S0RSX5_9BACI</name>
<sequence>MGSKVILGIILAYILLSFILLPIQYRYIKELKEMDKERKALGLSQNEYYEKMSFENEQLHFNAQGNPLFIGANILATLLYKWRHKK</sequence>
<comment type="caution">
    <text evidence="2">The sequence shown here is derived from an EMBL/GenBank/DDBJ whole genome shotgun (WGS) entry which is preliminary data.</text>
</comment>
<evidence type="ECO:0000256" key="1">
    <source>
        <dbReference type="SAM" id="Phobius"/>
    </source>
</evidence>
<dbReference type="Pfam" id="PF13133">
    <property type="entry name" value="DUF3949"/>
    <property type="match status" value="1"/>
</dbReference>
<dbReference type="OrthoDB" id="2640510at2"/>
<protein>
    <submittedName>
        <fullName evidence="2">DUF3949 domain-containing protein</fullName>
    </submittedName>
</protein>
<feature type="transmembrane region" description="Helical" evidence="1">
    <location>
        <begin position="6"/>
        <end position="28"/>
    </location>
</feature>
<dbReference type="RefSeq" id="WP_126405832.1">
    <property type="nucleotide sequence ID" value="NZ_RXNT01000002.1"/>
</dbReference>
<keyword evidence="1" id="KW-0472">Membrane</keyword>
<keyword evidence="3" id="KW-1185">Reference proteome</keyword>
<accession>A0A3S0RSX5</accession>
<dbReference type="EMBL" id="RXNT01000002">
    <property type="protein sequence ID" value="RTR35524.1"/>
    <property type="molecule type" value="Genomic_DNA"/>
</dbReference>
<reference evidence="2 3" key="1">
    <citation type="submission" date="2018-12" db="EMBL/GenBank/DDBJ databases">
        <title>Bacillus yapensis draft genome sequence.</title>
        <authorList>
            <person name="Yu L."/>
            <person name="Xu X."/>
            <person name="Tang X."/>
        </authorList>
    </citation>
    <scope>NUCLEOTIDE SEQUENCE [LARGE SCALE GENOMIC DNA]</scope>
    <source>
        <strain evidence="2 3">XXST-01</strain>
    </source>
</reference>
<dbReference type="AlphaFoldDB" id="A0A3S0RSX5"/>
<evidence type="ECO:0000313" key="2">
    <source>
        <dbReference type="EMBL" id="RTR35524.1"/>
    </source>
</evidence>
<keyword evidence="1" id="KW-0812">Transmembrane</keyword>
<gene>
    <name evidence="2" type="ORF">EKG37_02525</name>
</gene>
<organism evidence="2 3">
    <name type="scientific">Bacillus yapensis</name>
    <dbReference type="NCBI Taxonomy" id="2492960"/>
    <lineage>
        <taxon>Bacteria</taxon>
        <taxon>Bacillati</taxon>
        <taxon>Bacillota</taxon>
        <taxon>Bacilli</taxon>
        <taxon>Bacillales</taxon>
        <taxon>Bacillaceae</taxon>
        <taxon>Bacillus</taxon>
    </lineage>
</organism>
<proteinExistence type="predicted"/>
<evidence type="ECO:0000313" key="3">
    <source>
        <dbReference type="Proteomes" id="UP000271374"/>
    </source>
</evidence>
<keyword evidence="1" id="KW-1133">Transmembrane helix</keyword>
<dbReference type="Proteomes" id="UP000271374">
    <property type="component" value="Unassembled WGS sequence"/>
</dbReference>